<feature type="compositionally biased region" description="Basic and acidic residues" evidence="10">
    <location>
        <begin position="432"/>
        <end position="441"/>
    </location>
</feature>
<dbReference type="InterPro" id="IPR025913">
    <property type="entry name" value="Cep57_CLD"/>
</dbReference>
<evidence type="ECO:0000256" key="3">
    <source>
        <dbReference type="ARBA" id="ARBA00022490"/>
    </source>
</evidence>
<feature type="domain" description="Cep57 centrosome localisation" evidence="12">
    <location>
        <begin position="106"/>
        <end position="218"/>
    </location>
</feature>
<dbReference type="GO" id="GO:0005874">
    <property type="term" value="C:microtubule"/>
    <property type="evidence" value="ECO:0007669"/>
    <property type="project" value="UniProtKB-KW"/>
</dbReference>
<evidence type="ECO:0000259" key="12">
    <source>
        <dbReference type="Pfam" id="PF14073"/>
    </source>
</evidence>
<accession>A0A8T2P6V6</accession>
<keyword evidence="14" id="KW-1185">Reference proteome</keyword>
<evidence type="ECO:0000313" key="13">
    <source>
        <dbReference type="EMBL" id="KAG9347610.1"/>
    </source>
</evidence>
<evidence type="ECO:0000256" key="7">
    <source>
        <dbReference type="ARBA" id="ARBA00041218"/>
    </source>
</evidence>
<dbReference type="GO" id="GO:0008017">
    <property type="term" value="F:microtubule binding"/>
    <property type="evidence" value="ECO:0007669"/>
    <property type="project" value="InterPro"/>
</dbReference>
<comment type="subcellular location">
    <subcellularLocation>
        <location evidence="1">Cytoplasm</location>
        <location evidence="1">Cytoskeleton</location>
        <location evidence="1">Microtubule organizing center</location>
        <location evidence="1">Centrosome</location>
    </subcellularLocation>
</comment>
<evidence type="ECO:0000256" key="5">
    <source>
        <dbReference type="ARBA" id="ARBA00023054"/>
    </source>
</evidence>
<evidence type="ECO:0000256" key="4">
    <source>
        <dbReference type="ARBA" id="ARBA00022701"/>
    </source>
</evidence>
<keyword evidence="5 9" id="KW-0175">Coiled coil</keyword>
<evidence type="ECO:0000256" key="8">
    <source>
        <dbReference type="ARBA" id="ARBA00042578"/>
    </source>
</evidence>
<feature type="region of interest" description="Disordered" evidence="10">
    <location>
        <begin position="368"/>
        <end position="441"/>
    </location>
</feature>
<keyword evidence="4" id="KW-0493">Microtubule</keyword>
<evidence type="ECO:0000313" key="14">
    <source>
        <dbReference type="Proteomes" id="UP000824540"/>
    </source>
</evidence>
<dbReference type="EMBL" id="JAFBMS010000013">
    <property type="protein sequence ID" value="KAG9347610.1"/>
    <property type="molecule type" value="Genomic_DNA"/>
</dbReference>
<reference evidence="13" key="1">
    <citation type="thesis" date="2021" institute="BYU ScholarsArchive" country="Provo, UT, USA">
        <title>Applications of and Algorithms for Genome Assembly and Genomic Analyses with an Emphasis on Marine Teleosts.</title>
        <authorList>
            <person name="Pickett B.D."/>
        </authorList>
    </citation>
    <scope>NUCLEOTIDE SEQUENCE</scope>
    <source>
        <strain evidence="13">HI-2016</strain>
    </source>
</reference>
<name>A0A8T2P6V6_9TELE</name>
<organism evidence="13 14">
    <name type="scientific">Albula glossodonta</name>
    <name type="common">roundjaw bonefish</name>
    <dbReference type="NCBI Taxonomy" id="121402"/>
    <lineage>
        <taxon>Eukaryota</taxon>
        <taxon>Metazoa</taxon>
        <taxon>Chordata</taxon>
        <taxon>Craniata</taxon>
        <taxon>Vertebrata</taxon>
        <taxon>Euteleostomi</taxon>
        <taxon>Actinopterygii</taxon>
        <taxon>Neopterygii</taxon>
        <taxon>Teleostei</taxon>
        <taxon>Albuliformes</taxon>
        <taxon>Albulidae</taxon>
        <taxon>Albula</taxon>
    </lineage>
</organism>
<feature type="domain" description="Cep57 centrosome microtubule-binding" evidence="11">
    <location>
        <begin position="313"/>
        <end position="373"/>
    </location>
</feature>
<evidence type="ECO:0000256" key="2">
    <source>
        <dbReference type="ARBA" id="ARBA00008179"/>
    </source>
</evidence>
<dbReference type="OrthoDB" id="76453at2759"/>
<feature type="compositionally biased region" description="Low complexity" evidence="10">
    <location>
        <begin position="409"/>
        <end position="424"/>
    </location>
</feature>
<dbReference type="GO" id="GO:0042802">
    <property type="term" value="F:identical protein binding"/>
    <property type="evidence" value="ECO:0007669"/>
    <property type="project" value="InterPro"/>
</dbReference>
<dbReference type="Proteomes" id="UP000824540">
    <property type="component" value="Unassembled WGS sequence"/>
</dbReference>
<dbReference type="PANTHER" id="PTHR19336">
    <property type="entry name" value="UNCHARACTERIZED DUF1167"/>
    <property type="match status" value="1"/>
</dbReference>
<evidence type="ECO:0000256" key="9">
    <source>
        <dbReference type="SAM" id="Coils"/>
    </source>
</evidence>
<feature type="compositionally biased region" description="Basic and acidic residues" evidence="10">
    <location>
        <begin position="368"/>
        <end position="380"/>
    </location>
</feature>
<dbReference type="Pfam" id="PF14073">
    <property type="entry name" value="Cep57_CLD"/>
    <property type="match status" value="1"/>
</dbReference>
<comment type="caution">
    <text evidence="13">The sequence shown here is derived from an EMBL/GenBank/DDBJ whole genome shotgun (WGS) entry which is preliminary data.</text>
</comment>
<feature type="coiled-coil region" evidence="9">
    <location>
        <begin position="79"/>
        <end position="211"/>
    </location>
</feature>
<feature type="compositionally biased region" description="Polar residues" evidence="10">
    <location>
        <begin position="389"/>
        <end position="401"/>
    </location>
</feature>
<dbReference type="PANTHER" id="PTHR19336:SF10">
    <property type="entry name" value="CENTROSOMAL PROTEIN CEP57L1"/>
    <property type="match status" value="1"/>
</dbReference>
<evidence type="ECO:0000256" key="1">
    <source>
        <dbReference type="ARBA" id="ARBA00004300"/>
    </source>
</evidence>
<protein>
    <recommendedName>
        <fullName evidence="7">Centrosomal protein 57kDa-like protein 1</fullName>
    </recommendedName>
    <alternativeName>
        <fullName evidence="8">Cep57-related protein</fullName>
    </alternativeName>
</protein>
<comment type="similarity">
    <text evidence="2">Belongs to the translokin family.</text>
</comment>
<sequence>MNADECGDYINSPDALINDLTSVSLGSPFRNSYVGSFHLPPERKSPQFVNGPPVSPVPNNVHLQEFNAQMYQTTPDCGSKAVITALKTLQEKMRRLELERAQAERNLQSAESRCSLLEKQLDYMKKMMEKAEQDKNALVPKQASLQKERQKDQVEVNMQLQKLEMLERECLKLSSTQSVAERKIELLEQKLREEEHERKLVQEKAAELQRSLEMSSALYSSVSAEVKHKKKTKILVRKTAAVVPAPMHLPKVKQMPFVAGTSTGPSHSVSANVQSVLHMMKHHHPQLCDRIRSLRRSGSETRRGPRRAVSSNQTAPVLSNLSELLLALQDELGQMSFEHKELVQQIAETKKPELREDLERELDHLVQKLKHKSSEPRRAASADGRIGATSKTKSLLSSPAQKTPRAPKGKGSQGTQSQQQQSKGPVRLQTNLKKDDIMWET</sequence>
<dbReference type="AlphaFoldDB" id="A0A8T2P6V6"/>
<gene>
    <name evidence="13" type="ORF">JZ751_005181</name>
</gene>
<keyword evidence="6" id="KW-0206">Cytoskeleton</keyword>
<dbReference type="Pfam" id="PF06657">
    <property type="entry name" value="Cep57_MT_bd"/>
    <property type="match status" value="1"/>
</dbReference>
<evidence type="ECO:0000256" key="6">
    <source>
        <dbReference type="ARBA" id="ARBA00023212"/>
    </source>
</evidence>
<dbReference type="Gene3D" id="1.20.58.90">
    <property type="match status" value="1"/>
</dbReference>
<dbReference type="SUPFAM" id="SSF57997">
    <property type="entry name" value="Tropomyosin"/>
    <property type="match status" value="1"/>
</dbReference>
<evidence type="ECO:0000259" key="11">
    <source>
        <dbReference type="Pfam" id="PF06657"/>
    </source>
</evidence>
<dbReference type="GO" id="GO:0005813">
    <property type="term" value="C:centrosome"/>
    <property type="evidence" value="ECO:0007669"/>
    <property type="project" value="UniProtKB-SubCell"/>
</dbReference>
<dbReference type="InterPro" id="IPR024957">
    <property type="entry name" value="Cep57_MT-bd_dom"/>
</dbReference>
<proteinExistence type="inferred from homology"/>
<dbReference type="InterPro" id="IPR051756">
    <property type="entry name" value="Centrosomal_MT-associated"/>
</dbReference>
<keyword evidence="3" id="KW-0963">Cytoplasm</keyword>
<evidence type="ECO:0000256" key="10">
    <source>
        <dbReference type="SAM" id="MobiDB-lite"/>
    </source>
</evidence>
<dbReference type="GO" id="GO:0043015">
    <property type="term" value="F:gamma-tubulin binding"/>
    <property type="evidence" value="ECO:0007669"/>
    <property type="project" value="InterPro"/>
</dbReference>